<evidence type="ECO:0000256" key="1">
    <source>
        <dbReference type="SAM" id="MobiDB-lite"/>
    </source>
</evidence>
<accession>A0A0V0XV00</accession>
<dbReference type="EMBL" id="JYDU01000126">
    <property type="protein sequence ID" value="KRX91831.1"/>
    <property type="molecule type" value="Genomic_DNA"/>
</dbReference>
<comment type="caution">
    <text evidence="2">The sequence shown here is derived from an EMBL/GenBank/DDBJ whole genome shotgun (WGS) entry which is preliminary data.</text>
</comment>
<dbReference type="AlphaFoldDB" id="A0A0V0XV00"/>
<sequence>MGVALLRGYLHRSESGLRSFSAFQGQYFPIPSASSTTVAASLTGDLLNASLSVFSFSGIHFAVNAYRRILRRKRSWHTLSSLYNEFALPMRLLCILIRSLRNATLRLRGVVIQLVPCATDPIRLSDLWRCLSYKDEEHPRAMLFGVEGDKTPLETQSMSGSQVAGRISSAFKSRRITEYISFSLGVSLLDRTWTELTKVFLLKSKRKKPKVPYKELDMKIGCGSGQMSSSERVGARNVNSDGDGAGREQ</sequence>
<organism evidence="2 3">
    <name type="scientific">Trichinella pseudospiralis</name>
    <name type="common">Parasitic roundworm</name>
    <dbReference type="NCBI Taxonomy" id="6337"/>
    <lineage>
        <taxon>Eukaryota</taxon>
        <taxon>Metazoa</taxon>
        <taxon>Ecdysozoa</taxon>
        <taxon>Nematoda</taxon>
        <taxon>Enoplea</taxon>
        <taxon>Dorylaimia</taxon>
        <taxon>Trichinellida</taxon>
        <taxon>Trichinellidae</taxon>
        <taxon>Trichinella</taxon>
    </lineage>
</organism>
<evidence type="ECO:0000313" key="3">
    <source>
        <dbReference type="Proteomes" id="UP000054815"/>
    </source>
</evidence>
<feature type="region of interest" description="Disordered" evidence="1">
    <location>
        <begin position="222"/>
        <end position="249"/>
    </location>
</feature>
<reference evidence="2 3" key="1">
    <citation type="submission" date="2015-01" db="EMBL/GenBank/DDBJ databases">
        <title>Evolution of Trichinella species and genotypes.</title>
        <authorList>
            <person name="Korhonen P.K."/>
            <person name="Edoardo P."/>
            <person name="Giuseppe L.R."/>
            <person name="Gasser R.B."/>
        </authorList>
    </citation>
    <scope>NUCLEOTIDE SEQUENCE [LARGE SCALE GENOMIC DNA]</scope>
    <source>
        <strain evidence="2">ISS141</strain>
    </source>
</reference>
<protein>
    <submittedName>
        <fullName evidence="2">Uncharacterized protein</fullName>
    </submittedName>
</protein>
<dbReference type="Proteomes" id="UP000054815">
    <property type="component" value="Unassembled WGS sequence"/>
</dbReference>
<gene>
    <name evidence="2" type="ORF">T4E_5741</name>
</gene>
<proteinExistence type="predicted"/>
<evidence type="ECO:0000313" key="2">
    <source>
        <dbReference type="EMBL" id="KRX91831.1"/>
    </source>
</evidence>
<name>A0A0V0XV00_TRIPS</name>